<keyword evidence="3" id="KW-1185">Reference proteome</keyword>
<dbReference type="InterPro" id="IPR056632">
    <property type="entry name" value="DUF7730"/>
</dbReference>
<dbReference type="Proteomes" id="UP000799436">
    <property type="component" value="Unassembled WGS sequence"/>
</dbReference>
<evidence type="ECO:0000313" key="2">
    <source>
        <dbReference type="EMBL" id="KAF2769958.1"/>
    </source>
</evidence>
<evidence type="ECO:0000313" key="3">
    <source>
        <dbReference type="Proteomes" id="UP000799436"/>
    </source>
</evidence>
<reference evidence="2" key="1">
    <citation type="journal article" date="2020" name="Stud. Mycol.">
        <title>101 Dothideomycetes genomes: a test case for predicting lifestyles and emergence of pathogens.</title>
        <authorList>
            <person name="Haridas S."/>
            <person name="Albert R."/>
            <person name="Binder M."/>
            <person name="Bloem J."/>
            <person name="Labutti K."/>
            <person name="Salamov A."/>
            <person name="Andreopoulos B."/>
            <person name="Baker S."/>
            <person name="Barry K."/>
            <person name="Bills G."/>
            <person name="Bluhm B."/>
            <person name="Cannon C."/>
            <person name="Castanera R."/>
            <person name="Culley D."/>
            <person name="Daum C."/>
            <person name="Ezra D."/>
            <person name="Gonzalez J."/>
            <person name="Henrissat B."/>
            <person name="Kuo A."/>
            <person name="Liang C."/>
            <person name="Lipzen A."/>
            <person name="Lutzoni F."/>
            <person name="Magnuson J."/>
            <person name="Mondo S."/>
            <person name="Nolan M."/>
            <person name="Ohm R."/>
            <person name="Pangilinan J."/>
            <person name="Park H.-J."/>
            <person name="Ramirez L."/>
            <person name="Alfaro M."/>
            <person name="Sun H."/>
            <person name="Tritt A."/>
            <person name="Yoshinaga Y."/>
            <person name="Zwiers L.-H."/>
            <person name="Turgeon B."/>
            <person name="Goodwin S."/>
            <person name="Spatafora J."/>
            <person name="Crous P."/>
            <person name="Grigoriev I."/>
        </authorList>
    </citation>
    <scope>NUCLEOTIDE SEQUENCE</scope>
    <source>
        <strain evidence="2">CBS 116005</strain>
    </source>
</reference>
<organism evidence="2 3">
    <name type="scientific">Teratosphaeria nubilosa</name>
    <dbReference type="NCBI Taxonomy" id="161662"/>
    <lineage>
        <taxon>Eukaryota</taxon>
        <taxon>Fungi</taxon>
        <taxon>Dikarya</taxon>
        <taxon>Ascomycota</taxon>
        <taxon>Pezizomycotina</taxon>
        <taxon>Dothideomycetes</taxon>
        <taxon>Dothideomycetidae</taxon>
        <taxon>Mycosphaerellales</taxon>
        <taxon>Teratosphaeriaceae</taxon>
        <taxon>Teratosphaeria</taxon>
    </lineage>
</organism>
<gene>
    <name evidence="2" type="ORF">EJ03DRAFT_326861</name>
</gene>
<dbReference type="PANTHER" id="PTHR42085">
    <property type="entry name" value="F-BOX DOMAIN-CONTAINING PROTEIN"/>
    <property type="match status" value="1"/>
</dbReference>
<dbReference type="PANTHER" id="PTHR42085:SF1">
    <property type="entry name" value="F-BOX DOMAIN-CONTAINING PROTEIN"/>
    <property type="match status" value="1"/>
</dbReference>
<dbReference type="AlphaFoldDB" id="A0A6G1LC11"/>
<dbReference type="InterPro" id="IPR038883">
    <property type="entry name" value="AN11006-like"/>
</dbReference>
<evidence type="ECO:0000259" key="1">
    <source>
        <dbReference type="Pfam" id="PF24864"/>
    </source>
</evidence>
<dbReference type="Pfam" id="PF24864">
    <property type="entry name" value="DUF7730"/>
    <property type="match status" value="1"/>
</dbReference>
<protein>
    <recommendedName>
        <fullName evidence="1">DUF7730 domain-containing protein</fullName>
    </recommendedName>
</protein>
<feature type="domain" description="DUF7730" evidence="1">
    <location>
        <begin position="1"/>
        <end position="166"/>
    </location>
</feature>
<dbReference type="OrthoDB" id="5272396at2759"/>
<dbReference type="EMBL" id="ML995829">
    <property type="protein sequence ID" value="KAF2769958.1"/>
    <property type="molecule type" value="Genomic_DNA"/>
</dbReference>
<sequence>MPKELRVMIYEFALTFPKSGIGLQTSGRVPALLKTSLIKRIDGCDPLRVDWYQAKSAYDDGWAEPVIGLPHNALAILLTCREIFEESMPVFYKNNLFHFYRSSTIGRALTRLNPGRLQHLTRITLALDFVTQKADLALWAKAMRATAAIKHIKELRISARDPHPEWGA</sequence>
<name>A0A6G1LC11_9PEZI</name>
<proteinExistence type="predicted"/>
<accession>A0A6G1LC11</accession>